<accession>A0ABM7GS59</accession>
<protein>
    <submittedName>
        <fullName evidence="1">Uncharacterized protein</fullName>
    </submittedName>
</protein>
<keyword evidence="2" id="KW-1185">Reference proteome</keyword>
<sequence>MTRRILLLERHASLPGNKVVLSKRHRTRPVTSNWPLSLAMVWLMARLQWWVSEVSPPFESALLVGYDGLLLLTEPLDTQAHALAGF</sequence>
<dbReference type="EMBL" id="AP019416">
    <property type="protein sequence ID" value="BBI53545.1"/>
    <property type="molecule type" value="Genomic_DNA"/>
</dbReference>
<name>A0ABM7GS59_9GAMM</name>
<dbReference type="Proteomes" id="UP000289555">
    <property type="component" value="Chromosome"/>
</dbReference>
<proteinExistence type="predicted"/>
<organism evidence="1 2">
    <name type="scientific">Vreelandella olivaria</name>
    <dbReference type="NCBI Taxonomy" id="390919"/>
    <lineage>
        <taxon>Bacteria</taxon>
        <taxon>Pseudomonadati</taxon>
        <taxon>Pseudomonadota</taxon>
        <taxon>Gammaproteobacteria</taxon>
        <taxon>Oceanospirillales</taxon>
        <taxon>Halomonadaceae</taxon>
        <taxon>Vreelandella</taxon>
    </lineage>
</organism>
<reference evidence="2" key="1">
    <citation type="journal article" date="2019" name="Microbiol. Resour. Announc.">
        <title>Complete Genome Sequence of Halomonas olivaria, a Moderately Halophilic Bacterium Isolated from Olive Processing Effluents, Obtained by Nanopore Sequencing.</title>
        <authorList>
            <person name="Nagata S."/>
            <person name="Ii K.M."/>
            <person name="Tsukimi T."/>
            <person name="Miura M.C."/>
            <person name="Galipon J."/>
            <person name="Arakawa K."/>
        </authorList>
    </citation>
    <scope>NUCLEOTIDE SEQUENCE [LARGE SCALE GENOMIC DNA]</scope>
    <source>
        <strain evidence="2">TYRC17</strain>
    </source>
</reference>
<evidence type="ECO:0000313" key="1">
    <source>
        <dbReference type="EMBL" id="BBI53545.1"/>
    </source>
</evidence>
<gene>
    <name evidence="1" type="ORF">HORIV_59660</name>
</gene>
<evidence type="ECO:0000313" key="2">
    <source>
        <dbReference type="Proteomes" id="UP000289555"/>
    </source>
</evidence>